<dbReference type="EC" id="6.3.2.17" evidence="7"/>
<name>A0A0R2N8V3_9LACO</name>
<evidence type="ECO:0000313" key="22">
    <source>
        <dbReference type="Proteomes" id="UP000050920"/>
    </source>
</evidence>
<dbReference type="Pfam" id="PF08245">
    <property type="entry name" value="Mur_ligase_M"/>
    <property type="match status" value="1"/>
</dbReference>
<evidence type="ECO:0000256" key="5">
    <source>
        <dbReference type="ARBA" id="ARBA00011245"/>
    </source>
</evidence>
<evidence type="ECO:0000256" key="6">
    <source>
        <dbReference type="ARBA" id="ARBA00013023"/>
    </source>
</evidence>
<dbReference type="InterPro" id="IPR013221">
    <property type="entry name" value="Mur_ligase_cen"/>
</dbReference>
<keyword evidence="9 18" id="KW-0436">Ligase</keyword>
<evidence type="ECO:0000256" key="2">
    <source>
        <dbReference type="ARBA" id="ARBA00004799"/>
    </source>
</evidence>
<accession>A0A0R2N8V3</accession>
<dbReference type="GO" id="GO:0008841">
    <property type="term" value="F:dihydrofolate synthase activity"/>
    <property type="evidence" value="ECO:0007669"/>
    <property type="project" value="UniProtKB-EC"/>
</dbReference>
<dbReference type="EMBL" id="AYGX02000177">
    <property type="protein sequence ID" value="KRO22270.1"/>
    <property type="molecule type" value="Genomic_DNA"/>
</dbReference>
<dbReference type="PIRSF" id="PIRSF001563">
    <property type="entry name" value="Folylpolyglu_synth"/>
    <property type="match status" value="1"/>
</dbReference>
<dbReference type="Pfam" id="PF02875">
    <property type="entry name" value="Mur_ligase_C"/>
    <property type="match status" value="1"/>
</dbReference>
<dbReference type="InterPro" id="IPR036615">
    <property type="entry name" value="Mur_ligase_C_dom_sf"/>
</dbReference>
<gene>
    <name evidence="21" type="ORF">DY78_GL002107</name>
</gene>
<evidence type="ECO:0000259" key="20">
    <source>
        <dbReference type="Pfam" id="PF08245"/>
    </source>
</evidence>
<dbReference type="GO" id="GO:0046656">
    <property type="term" value="P:folic acid biosynthetic process"/>
    <property type="evidence" value="ECO:0007669"/>
    <property type="project" value="UniProtKB-KW"/>
</dbReference>
<evidence type="ECO:0000256" key="1">
    <source>
        <dbReference type="ARBA" id="ARBA00001946"/>
    </source>
</evidence>
<evidence type="ECO:0000256" key="14">
    <source>
        <dbReference type="ARBA" id="ARBA00022909"/>
    </source>
</evidence>
<dbReference type="Gene3D" id="3.90.190.20">
    <property type="entry name" value="Mur ligase, C-terminal domain"/>
    <property type="match status" value="1"/>
</dbReference>
<dbReference type="AlphaFoldDB" id="A0A0R2N8V3"/>
<dbReference type="GO" id="GO:0004326">
    <property type="term" value="F:tetrahydrofolylpolyglutamate synthase activity"/>
    <property type="evidence" value="ECO:0007669"/>
    <property type="project" value="UniProtKB-EC"/>
</dbReference>
<evidence type="ECO:0000256" key="4">
    <source>
        <dbReference type="ARBA" id="ARBA00008276"/>
    </source>
</evidence>
<comment type="subunit">
    <text evidence="5">Monomer.</text>
</comment>
<dbReference type="GO" id="GO:0005524">
    <property type="term" value="F:ATP binding"/>
    <property type="evidence" value="ECO:0007669"/>
    <property type="project" value="UniProtKB-KW"/>
</dbReference>
<evidence type="ECO:0000256" key="12">
    <source>
        <dbReference type="ARBA" id="ARBA00022840"/>
    </source>
</evidence>
<dbReference type="InterPro" id="IPR001645">
    <property type="entry name" value="Folylpolyglutamate_synth"/>
</dbReference>
<keyword evidence="13" id="KW-0460">Magnesium</keyword>
<evidence type="ECO:0000256" key="15">
    <source>
        <dbReference type="ARBA" id="ARBA00030592"/>
    </source>
</evidence>
<comment type="pathway">
    <text evidence="3">Cofactor biosynthesis; tetrahydrofolylpolyglutamate biosynthesis.</text>
</comment>
<dbReference type="PANTHER" id="PTHR11136">
    <property type="entry name" value="FOLYLPOLYGLUTAMATE SYNTHASE-RELATED"/>
    <property type="match status" value="1"/>
</dbReference>
<dbReference type="Gene3D" id="3.40.1190.10">
    <property type="entry name" value="Mur-like, catalytic domain"/>
    <property type="match status" value="1"/>
</dbReference>
<feature type="domain" description="Mur ligase central" evidence="20">
    <location>
        <begin position="66"/>
        <end position="293"/>
    </location>
</feature>
<comment type="caution">
    <text evidence="21">The sequence shown here is derived from an EMBL/GenBank/DDBJ whole genome shotgun (WGS) entry which is preliminary data.</text>
</comment>
<protein>
    <recommendedName>
        <fullName evidence="8">Dihydrofolate synthase/folylpolyglutamate synthase</fullName>
        <ecNumber evidence="6">6.3.2.12</ecNumber>
        <ecNumber evidence="7">6.3.2.17</ecNumber>
    </recommendedName>
    <alternativeName>
        <fullName evidence="15">Tetrahydrofolylpolyglutamate synthase</fullName>
    </alternativeName>
</protein>
<evidence type="ECO:0000256" key="8">
    <source>
        <dbReference type="ARBA" id="ARBA00019357"/>
    </source>
</evidence>
<organism evidence="21 22">
    <name type="scientific">Lactiplantibacillus fabifermentans DSM 21115</name>
    <dbReference type="NCBI Taxonomy" id="1413187"/>
    <lineage>
        <taxon>Bacteria</taxon>
        <taxon>Bacillati</taxon>
        <taxon>Bacillota</taxon>
        <taxon>Bacilli</taxon>
        <taxon>Lactobacillales</taxon>
        <taxon>Lactobacillaceae</taxon>
        <taxon>Lactiplantibacillus</taxon>
    </lineage>
</organism>
<sequence length="459" mass="50480">MAKLTDVADNYNQHKREYLLLSNAYDAALAFIHGRTQFKKIPTLQRMQRFLKELGDPQLKVHGIHVAGTNGKGSTVANLRELLMADGLTVGTFTSPFITRFNERISVDGEPISDDDLVALVDQIKPVVAKLDAELPTGGPTEFEIITAMMFLYFATQPIDVAVIEVGLGGLYDSTNVWTPQVSVITTIGYDHMQILGDTLTAIATQKAGIIKPNVPVVVGKLPAEAQTVMVETAADQQAPLQTLGTDFTTKLLPPQGWQERFNFDGPDDHFKDLTTPLLGDYQVDNAAVALAAYLNYHQQTGIPVAIRDVKRALAGVNWPGRLERLNDDPLIMIDGAHNEPAVTELATTLKERFGQQNVYVIFAVLADKQHAQMIQTLAQVPNVHLVLTQFAGPNAKRPSTDPDTLESELPTNYDAPIFSNWQAALMQVTSEMSSEDVLLLTGSLYFISDVRAYFKMED</sequence>
<dbReference type="SUPFAM" id="SSF53244">
    <property type="entry name" value="MurD-like peptide ligases, peptide-binding domain"/>
    <property type="match status" value="1"/>
</dbReference>
<evidence type="ECO:0000256" key="16">
    <source>
        <dbReference type="ARBA" id="ARBA00047493"/>
    </source>
</evidence>
<evidence type="ECO:0000256" key="13">
    <source>
        <dbReference type="ARBA" id="ARBA00022842"/>
    </source>
</evidence>
<dbReference type="InterPro" id="IPR004101">
    <property type="entry name" value="Mur_ligase_C"/>
</dbReference>
<dbReference type="Proteomes" id="UP000050920">
    <property type="component" value="Unassembled WGS sequence"/>
</dbReference>
<dbReference type="EC" id="6.3.2.12" evidence="6"/>
<comment type="catalytic activity">
    <reaction evidence="16">
        <text>(6S)-5,6,7,8-tetrahydrofolyl-(gamma-L-Glu)(n) + L-glutamate + ATP = (6S)-5,6,7,8-tetrahydrofolyl-(gamma-L-Glu)(n+1) + ADP + phosphate + H(+)</text>
        <dbReference type="Rhea" id="RHEA:10580"/>
        <dbReference type="Rhea" id="RHEA-COMP:14738"/>
        <dbReference type="Rhea" id="RHEA-COMP:14740"/>
        <dbReference type="ChEBI" id="CHEBI:15378"/>
        <dbReference type="ChEBI" id="CHEBI:29985"/>
        <dbReference type="ChEBI" id="CHEBI:30616"/>
        <dbReference type="ChEBI" id="CHEBI:43474"/>
        <dbReference type="ChEBI" id="CHEBI:141005"/>
        <dbReference type="ChEBI" id="CHEBI:456216"/>
        <dbReference type="EC" id="6.3.2.17"/>
    </reaction>
</comment>
<evidence type="ECO:0000256" key="18">
    <source>
        <dbReference type="PIRNR" id="PIRNR001563"/>
    </source>
</evidence>
<proteinExistence type="inferred from homology"/>
<evidence type="ECO:0000256" key="9">
    <source>
        <dbReference type="ARBA" id="ARBA00022598"/>
    </source>
</evidence>
<evidence type="ECO:0000256" key="10">
    <source>
        <dbReference type="ARBA" id="ARBA00022723"/>
    </source>
</evidence>
<dbReference type="GO" id="GO:0046872">
    <property type="term" value="F:metal ion binding"/>
    <property type="evidence" value="ECO:0007669"/>
    <property type="project" value="UniProtKB-KW"/>
</dbReference>
<evidence type="ECO:0000256" key="17">
    <source>
        <dbReference type="ARBA" id="ARBA00049161"/>
    </source>
</evidence>
<dbReference type="GO" id="GO:0005737">
    <property type="term" value="C:cytoplasm"/>
    <property type="evidence" value="ECO:0007669"/>
    <property type="project" value="TreeGrafter"/>
</dbReference>
<comment type="pathway">
    <text evidence="2">Cofactor biosynthesis; tetrahydrofolate biosynthesis; 7,8-dihydrofolate from 2-amino-4-hydroxy-6-hydroxymethyl-7,8-dihydropteridine diphosphate and 4-aminobenzoate: step 2/2.</text>
</comment>
<dbReference type="NCBIfam" id="TIGR01499">
    <property type="entry name" value="folC"/>
    <property type="match status" value="1"/>
</dbReference>
<keyword evidence="11 18" id="KW-0547">Nucleotide-binding</keyword>
<feature type="domain" description="Mur ligase C-terminal" evidence="19">
    <location>
        <begin position="321"/>
        <end position="444"/>
    </location>
</feature>
<reference evidence="21 22" key="1">
    <citation type="journal article" date="2015" name="Genome Announc.">
        <title>Expanding the biotechnology potential of lactobacilli through comparative genomics of 213 strains and associated genera.</title>
        <authorList>
            <person name="Sun Z."/>
            <person name="Harris H.M."/>
            <person name="McCann A."/>
            <person name="Guo C."/>
            <person name="Argimon S."/>
            <person name="Zhang W."/>
            <person name="Yang X."/>
            <person name="Jeffery I.B."/>
            <person name="Cooney J.C."/>
            <person name="Kagawa T.F."/>
            <person name="Liu W."/>
            <person name="Song Y."/>
            <person name="Salvetti E."/>
            <person name="Wrobel A."/>
            <person name="Rasinkangas P."/>
            <person name="Parkhill J."/>
            <person name="Rea M.C."/>
            <person name="O'Sullivan O."/>
            <person name="Ritari J."/>
            <person name="Douillard F.P."/>
            <person name="Paul Ross R."/>
            <person name="Yang R."/>
            <person name="Briner A.E."/>
            <person name="Felis G.E."/>
            <person name="de Vos W.M."/>
            <person name="Barrangou R."/>
            <person name="Klaenhammer T.R."/>
            <person name="Caufield P.W."/>
            <person name="Cui Y."/>
            <person name="Zhang H."/>
            <person name="O'Toole P.W."/>
        </authorList>
    </citation>
    <scope>NUCLEOTIDE SEQUENCE [LARGE SCALE GENOMIC DNA]</scope>
    <source>
        <strain evidence="21 22">DSM 21115</strain>
    </source>
</reference>
<keyword evidence="22" id="KW-1185">Reference proteome</keyword>
<keyword evidence="12 18" id="KW-0067">ATP-binding</keyword>
<evidence type="ECO:0000256" key="3">
    <source>
        <dbReference type="ARBA" id="ARBA00005150"/>
    </source>
</evidence>
<comment type="similarity">
    <text evidence="4 18">Belongs to the folylpolyglutamate synthase family.</text>
</comment>
<dbReference type="FunFam" id="3.40.1190.10:FF:000004">
    <property type="entry name" value="Dihydrofolate synthase/folylpolyglutamate synthase"/>
    <property type="match status" value="1"/>
</dbReference>
<comment type="cofactor">
    <cofactor evidence="1">
        <name>Mg(2+)</name>
        <dbReference type="ChEBI" id="CHEBI:18420"/>
    </cofactor>
</comment>
<evidence type="ECO:0000259" key="19">
    <source>
        <dbReference type="Pfam" id="PF02875"/>
    </source>
</evidence>
<keyword evidence="10" id="KW-0479">Metal-binding</keyword>
<comment type="catalytic activity">
    <reaction evidence="17">
        <text>7,8-dihydropteroate + L-glutamate + ATP = 7,8-dihydrofolate + ADP + phosphate + H(+)</text>
        <dbReference type="Rhea" id="RHEA:23584"/>
        <dbReference type="ChEBI" id="CHEBI:15378"/>
        <dbReference type="ChEBI" id="CHEBI:17839"/>
        <dbReference type="ChEBI" id="CHEBI:29985"/>
        <dbReference type="ChEBI" id="CHEBI:30616"/>
        <dbReference type="ChEBI" id="CHEBI:43474"/>
        <dbReference type="ChEBI" id="CHEBI:57451"/>
        <dbReference type="ChEBI" id="CHEBI:456216"/>
        <dbReference type="EC" id="6.3.2.12"/>
    </reaction>
</comment>
<evidence type="ECO:0000256" key="7">
    <source>
        <dbReference type="ARBA" id="ARBA00013025"/>
    </source>
</evidence>
<evidence type="ECO:0000256" key="11">
    <source>
        <dbReference type="ARBA" id="ARBA00022741"/>
    </source>
</evidence>
<keyword evidence="14" id="KW-0289">Folate biosynthesis</keyword>
<dbReference type="SUPFAM" id="SSF53623">
    <property type="entry name" value="MurD-like peptide ligases, catalytic domain"/>
    <property type="match status" value="1"/>
</dbReference>
<evidence type="ECO:0000313" key="21">
    <source>
        <dbReference type="EMBL" id="KRO22270.1"/>
    </source>
</evidence>
<dbReference type="InterPro" id="IPR036565">
    <property type="entry name" value="Mur-like_cat_sf"/>
</dbReference>
<dbReference type="PANTHER" id="PTHR11136:SF0">
    <property type="entry name" value="DIHYDROFOLATE SYNTHETASE-RELATED"/>
    <property type="match status" value="1"/>
</dbReference>